<name>T1HEG5_RHOPR</name>
<dbReference type="InParanoid" id="T1HEG5"/>
<sequence length="165" mass="18613">MFSPTILLVRKAVNASALAISLVKEDEVSGEVSFQMTACDKTNVYSNTSVYDKYKKEFEKVDQIIDELILHSESEKVKTVTGTVIKTGQVLNLTDSDVYAYDTTKYFPLVCRNILSLPVKFNDVTKAVVEFLTKVDRDGFNYDDIYLCTTSLAYCAYFVSFDTIL</sequence>
<dbReference type="EMBL" id="ACPB03022060">
    <property type="status" value="NOT_ANNOTATED_CDS"/>
    <property type="molecule type" value="Genomic_DNA"/>
</dbReference>
<dbReference type="Proteomes" id="UP000015103">
    <property type="component" value="Unassembled WGS sequence"/>
</dbReference>
<dbReference type="VEuPathDB" id="VectorBase:RPRC002437"/>
<keyword evidence="2" id="KW-1185">Reference proteome</keyword>
<evidence type="ECO:0000313" key="2">
    <source>
        <dbReference type="Proteomes" id="UP000015103"/>
    </source>
</evidence>
<dbReference type="EnsemblMetazoa" id="RPRC002437-RA">
    <property type="protein sequence ID" value="RPRC002437-PA"/>
    <property type="gene ID" value="RPRC002437"/>
</dbReference>
<proteinExistence type="predicted"/>
<dbReference type="SUPFAM" id="SSF55781">
    <property type="entry name" value="GAF domain-like"/>
    <property type="match status" value="1"/>
</dbReference>
<protein>
    <submittedName>
        <fullName evidence="1">Uncharacterized protein</fullName>
    </submittedName>
</protein>
<dbReference type="Gene3D" id="3.30.450.40">
    <property type="match status" value="1"/>
</dbReference>
<dbReference type="HOGENOM" id="CLU_1615032_0_0_1"/>
<accession>T1HEG5</accession>
<organism evidence="1 2">
    <name type="scientific">Rhodnius prolixus</name>
    <name type="common">Triatomid bug</name>
    <dbReference type="NCBI Taxonomy" id="13249"/>
    <lineage>
        <taxon>Eukaryota</taxon>
        <taxon>Metazoa</taxon>
        <taxon>Ecdysozoa</taxon>
        <taxon>Arthropoda</taxon>
        <taxon>Hexapoda</taxon>
        <taxon>Insecta</taxon>
        <taxon>Pterygota</taxon>
        <taxon>Neoptera</taxon>
        <taxon>Paraneoptera</taxon>
        <taxon>Hemiptera</taxon>
        <taxon>Heteroptera</taxon>
        <taxon>Panheteroptera</taxon>
        <taxon>Cimicomorpha</taxon>
        <taxon>Reduviidae</taxon>
        <taxon>Triatominae</taxon>
        <taxon>Rhodnius</taxon>
    </lineage>
</organism>
<dbReference type="InterPro" id="IPR029016">
    <property type="entry name" value="GAF-like_dom_sf"/>
</dbReference>
<evidence type="ECO:0000313" key="1">
    <source>
        <dbReference type="EnsemblMetazoa" id="RPRC002437-PA"/>
    </source>
</evidence>
<reference evidence="1" key="1">
    <citation type="submission" date="2015-05" db="UniProtKB">
        <authorList>
            <consortium name="EnsemblMetazoa"/>
        </authorList>
    </citation>
    <scope>IDENTIFICATION</scope>
</reference>
<dbReference type="AlphaFoldDB" id="T1HEG5"/>